<evidence type="ECO:0000256" key="6">
    <source>
        <dbReference type="ARBA" id="ARBA00022884"/>
    </source>
</evidence>
<keyword evidence="1 7" id="KW-0963">Cytoplasm</keyword>
<gene>
    <name evidence="7 10" type="primary">ksgA</name>
    <name evidence="7" type="synonym">rsmA</name>
    <name evidence="10" type="ORF">NCTC10179_00540</name>
</gene>
<dbReference type="InterPro" id="IPR020598">
    <property type="entry name" value="rRNA_Ade_methylase_Trfase_N"/>
</dbReference>
<dbReference type="Gene3D" id="3.40.50.150">
    <property type="entry name" value="Vaccinia Virus protein VP39"/>
    <property type="match status" value="1"/>
</dbReference>
<evidence type="ECO:0000256" key="4">
    <source>
        <dbReference type="ARBA" id="ARBA00022679"/>
    </source>
</evidence>
<dbReference type="RefSeq" id="WP_036435045.1">
    <property type="nucleotide sequence ID" value="NZ_LR215039.1"/>
</dbReference>
<comment type="similarity">
    <text evidence="7">Belongs to the class I-like SAM-binding methyltransferase superfamily. rRNA adenine N(6)-methyltransferase family. RsmA subfamily.</text>
</comment>
<dbReference type="CDD" id="cd02440">
    <property type="entry name" value="AdoMet_MTases"/>
    <property type="match status" value="1"/>
</dbReference>
<name>A0A449B6Y1_9BACT</name>
<feature type="domain" description="Ribosomal RNA adenine methylase transferase N-terminal" evidence="9">
    <location>
        <begin position="21"/>
        <end position="188"/>
    </location>
</feature>
<dbReference type="KEGG" id="mcou:NCTC10179_00540"/>
<dbReference type="PANTHER" id="PTHR11727">
    <property type="entry name" value="DIMETHYLADENOSINE TRANSFERASE"/>
    <property type="match status" value="1"/>
</dbReference>
<evidence type="ECO:0000256" key="1">
    <source>
        <dbReference type="ARBA" id="ARBA00022490"/>
    </source>
</evidence>
<dbReference type="Gene3D" id="1.10.8.100">
    <property type="entry name" value="Ribosomal RNA adenine dimethylase-like, domain 2"/>
    <property type="match status" value="1"/>
</dbReference>
<keyword evidence="4 7" id="KW-0808">Transferase</keyword>
<dbReference type="InterPro" id="IPR029063">
    <property type="entry name" value="SAM-dependent_MTases_sf"/>
</dbReference>
<keyword evidence="3 7" id="KW-0489">Methyltransferase</keyword>
<sequence length="261" mass="30226">MKKEVYAKKHFGQNFLKDQNIINKIVDVFDFQNHNVIEIGPGRGALTKELIKKASHVLCYEIDPDMVKVLNEQFPQATNLEVKLQDFLDADLSALKESYLIANIPYYITTDILFKIFEHKDKFKGVLLMVQKEVAQRIVAKINTPDYSKLSVSCQYLAETKIEFIVKASCFSPAPKVDSAIISFKFKANITQQNWIQIKDFFKLVFANRRKKLTFALSSKYSKEQIASVYEQLQLNPSVRIQQLNIDEIVKLYEMLENKEI</sequence>
<evidence type="ECO:0000313" key="10">
    <source>
        <dbReference type="EMBL" id="VEU76363.1"/>
    </source>
</evidence>
<feature type="binding site" evidence="7 8">
    <location>
        <position position="40"/>
    </location>
    <ligand>
        <name>S-adenosyl-L-methionine</name>
        <dbReference type="ChEBI" id="CHEBI:59789"/>
    </ligand>
</feature>
<dbReference type="GO" id="GO:0003723">
    <property type="term" value="F:RNA binding"/>
    <property type="evidence" value="ECO:0007669"/>
    <property type="project" value="UniProtKB-UniRule"/>
</dbReference>
<dbReference type="GO" id="GO:0005829">
    <property type="term" value="C:cytosol"/>
    <property type="evidence" value="ECO:0007669"/>
    <property type="project" value="TreeGrafter"/>
</dbReference>
<comment type="function">
    <text evidence="7">Specifically dimethylates two adjacent adenosines (A1518 and A1519) in the loop of a conserved hairpin near the 3'-end of 16S rRNA in the 30S particle. May play a critical role in biogenesis of 30S subunits.</text>
</comment>
<reference evidence="10 11" key="1">
    <citation type="submission" date="2019-01" db="EMBL/GenBank/DDBJ databases">
        <authorList>
            <consortium name="Pathogen Informatics"/>
        </authorList>
    </citation>
    <scope>NUCLEOTIDE SEQUENCE [LARGE SCALE GENOMIC DNA]</scope>
    <source>
        <strain evidence="10 11">NCTC10179</strain>
    </source>
</reference>
<keyword evidence="6 7" id="KW-0694">RNA-binding</keyword>
<evidence type="ECO:0000256" key="7">
    <source>
        <dbReference type="HAMAP-Rule" id="MF_00607"/>
    </source>
</evidence>
<dbReference type="GO" id="GO:0052908">
    <property type="term" value="F:16S rRNA (adenine(1518)-N(6)/adenine(1519)-N(6))-dimethyltransferase activity"/>
    <property type="evidence" value="ECO:0007669"/>
    <property type="project" value="UniProtKB-EC"/>
</dbReference>
<evidence type="ECO:0000313" key="11">
    <source>
        <dbReference type="Proteomes" id="UP000289497"/>
    </source>
</evidence>
<feature type="binding site" evidence="7 8">
    <location>
        <position position="14"/>
    </location>
    <ligand>
        <name>S-adenosyl-L-methionine</name>
        <dbReference type="ChEBI" id="CHEBI:59789"/>
    </ligand>
</feature>
<comment type="catalytic activity">
    <reaction evidence="7">
        <text>adenosine(1518)/adenosine(1519) in 16S rRNA + 4 S-adenosyl-L-methionine = N(6)-dimethyladenosine(1518)/N(6)-dimethyladenosine(1519) in 16S rRNA + 4 S-adenosyl-L-homocysteine + 4 H(+)</text>
        <dbReference type="Rhea" id="RHEA:19609"/>
        <dbReference type="Rhea" id="RHEA-COMP:10232"/>
        <dbReference type="Rhea" id="RHEA-COMP:10233"/>
        <dbReference type="ChEBI" id="CHEBI:15378"/>
        <dbReference type="ChEBI" id="CHEBI:57856"/>
        <dbReference type="ChEBI" id="CHEBI:59789"/>
        <dbReference type="ChEBI" id="CHEBI:74411"/>
        <dbReference type="ChEBI" id="CHEBI:74493"/>
        <dbReference type="EC" id="2.1.1.182"/>
    </reaction>
</comment>
<dbReference type="NCBIfam" id="TIGR00755">
    <property type="entry name" value="ksgA"/>
    <property type="match status" value="1"/>
</dbReference>
<dbReference type="Pfam" id="PF00398">
    <property type="entry name" value="RrnaAD"/>
    <property type="match status" value="1"/>
</dbReference>
<dbReference type="InterPro" id="IPR020596">
    <property type="entry name" value="rRNA_Ade_Mease_Trfase_CS"/>
</dbReference>
<keyword evidence="5 7" id="KW-0949">S-adenosyl-L-methionine</keyword>
<feature type="binding site" evidence="7 8">
    <location>
        <position position="16"/>
    </location>
    <ligand>
        <name>S-adenosyl-L-methionine</name>
        <dbReference type="ChEBI" id="CHEBI:59789"/>
    </ligand>
</feature>
<dbReference type="PANTHER" id="PTHR11727:SF7">
    <property type="entry name" value="DIMETHYLADENOSINE TRANSFERASE-RELATED"/>
    <property type="match status" value="1"/>
</dbReference>
<dbReference type="OrthoDB" id="9814755at2"/>
<accession>A0A449B6Y1</accession>
<dbReference type="SUPFAM" id="SSF53335">
    <property type="entry name" value="S-adenosyl-L-methionine-dependent methyltransferases"/>
    <property type="match status" value="1"/>
</dbReference>
<proteinExistence type="inferred from homology"/>
<dbReference type="HAMAP" id="MF_00607">
    <property type="entry name" value="16SrRNA_methyltr_A"/>
    <property type="match status" value="1"/>
</dbReference>
<dbReference type="PROSITE" id="PS51689">
    <property type="entry name" value="SAM_RNA_A_N6_MT"/>
    <property type="match status" value="1"/>
</dbReference>
<dbReference type="InterPro" id="IPR023165">
    <property type="entry name" value="rRNA_Ade_diMease-like_C"/>
</dbReference>
<dbReference type="PROSITE" id="PS01131">
    <property type="entry name" value="RRNA_A_DIMETH"/>
    <property type="match status" value="1"/>
</dbReference>
<dbReference type="SMART" id="SM00650">
    <property type="entry name" value="rADc"/>
    <property type="match status" value="1"/>
</dbReference>
<keyword evidence="11" id="KW-1185">Reference proteome</keyword>
<evidence type="ECO:0000256" key="5">
    <source>
        <dbReference type="ARBA" id="ARBA00022691"/>
    </source>
</evidence>
<evidence type="ECO:0000256" key="3">
    <source>
        <dbReference type="ARBA" id="ARBA00022603"/>
    </source>
</evidence>
<evidence type="ECO:0000259" key="9">
    <source>
        <dbReference type="SMART" id="SM00650"/>
    </source>
</evidence>
<dbReference type="AlphaFoldDB" id="A0A449B6Y1"/>
<evidence type="ECO:0000256" key="2">
    <source>
        <dbReference type="ARBA" id="ARBA00022552"/>
    </source>
</evidence>
<comment type="subcellular location">
    <subcellularLocation>
        <location evidence="7">Cytoplasm</location>
    </subcellularLocation>
</comment>
<dbReference type="EC" id="2.1.1.182" evidence="7"/>
<dbReference type="InterPro" id="IPR001737">
    <property type="entry name" value="KsgA/Erm"/>
</dbReference>
<dbReference type="Proteomes" id="UP000289497">
    <property type="component" value="Chromosome"/>
</dbReference>
<feature type="binding site" evidence="7 8">
    <location>
        <position position="86"/>
    </location>
    <ligand>
        <name>S-adenosyl-L-methionine</name>
        <dbReference type="ChEBI" id="CHEBI:59789"/>
    </ligand>
</feature>
<dbReference type="InterPro" id="IPR011530">
    <property type="entry name" value="rRNA_adenine_dimethylase"/>
</dbReference>
<keyword evidence="2 7" id="KW-0698">rRNA processing</keyword>
<dbReference type="EMBL" id="LR215039">
    <property type="protein sequence ID" value="VEU76363.1"/>
    <property type="molecule type" value="Genomic_DNA"/>
</dbReference>
<protein>
    <recommendedName>
        <fullName evidence="7">Ribosomal RNA small subunit methyltransferase A</fullName>
        <ecNumber evidence="7">2.1.1.182</ecNumber>
    </recommendedName>
    <alternativeName>
        <fullName evidence="7">16S rRNA (adenine(1518)-N(6)/adenine(1519)-N(6))-dimethyltransferase</fullName>
    </alternativeName>
    <alternativeName>
        <fullName evidence="7">16S rRNA dimethyladenosine transferase</fullName>
    </alternativeName>
    <alternativeName>
        <fullName evidence="7">16S rRNA dimethylase</fullName>
    </alternativeName>
    <alternativeName>
        <fullName evidence="7">S-adenosylmethionine-6-N', N'-adenosyl(rRNA) dimethyltransferase</fullName>
    </alternativeName>
</protein>
<evidence type="ECO:0000256" key="8">
    <source>
        <dbReference type="PROSITE-ProRule" id="PRU01026"/>
    </source>
</evidence>
<organism evidence="10 11">
    <name type="scientific">Mycoplasmopsis columboralis</name>
    <dbReference type="NCBI Taxonomy" id="171282"/>
    <lineage>
        <taxon>Bacteria</taxon>
        <taxon>Bacillati</taxon>
        <taxon>Mycoplasmatota</taxon>
        <taxon>Mycoplasmoidales</taxon>
        <taxon>Metamycoplasmataceae</taxon>
        <taxon>Mycoplasmopsis</taxon>
    </lineage>
</organism>
<feature type="binding site" evidence="7 8">
    <location>
        <position position="61"/>
    </location>
    <ligand>
        <name>S-adenosyl-L-methionine</name>
        <dbReference type="ChEBI" id="CHEBI:59789"/>
    </ligand>
</feature>
<feature type="binding site" evidence="7 8">
    <location>
        <position position="103"/>
    </location>
    <ligand>
        <name>S-adenosyl-L-methionine</name>
        <dbReference type="ChEBI" id="CHEBI:59789"/>
    </ligand>
</feature>